<dbReference type="AlphaFoldDB" id="A0A5J6V3L7"/>
<keyword evidence="3" id="KW-1185">Reference proteome</keyword>
<gene>
    <name evidence="2" type="ORF">FY030_01370</name>
</gene>
<reference evidence="2 3" key="1">
    <citation type="submission" date="2019-09" db="EMBL/GenBank/DDBJ databases">
        <title>Serinicoccus pratensis sp. nov., isolated from meadow soil.</title>
        <authorList>
            <person name="Zhang W."/>
        </authorList>
    </citation>
    <scope>NUCLEOTIDE SEQUENCE [LARGE SCALE GENOMIC DNA]</scope>
    <source>
        <strain evidence="2 3">W204</strain>
    </source>
</reference>
<dbReference type="SUPFAM" id="SSF46894">
    <property type="entry name" value="C-terminal effector domain of the bipartite response regulators"/>
    <property type="match status" value="1"/>
</dbReference>
<dbReference type="SMART" id="SM00421">
    <property type="entry name" value="HTH_LUXR"/>
    <property type="match status" value="1"/>
</dbReference>
<evidence type="ECO:0000259" key="1">
    <source>
        <dbReference type="SMART" id="SM00421"/>
    </source>
</evidence>
<feature type="domain" description="HTH luxR-type" evidence="1">
    <location>
        <begin position="261"/>
        <end position="318"/>
    </location>
</feature>
<dbReference type="GO" id="GO:0003677">
    <property type="term" value="F:DNA binding"/>
    <property type="evidence" value="ECO:0007669"/>
    <property type="project" value="InterPro"/>
</dbReference>
<dbReference type="RefSeq" id="WP_158059951.1">
    <property type="nucleotide sequence ID" value="NZ_CP044427.1"/>
</dbReference>
<name>A0A5J6V3L7_9MICO</name>
<dbReference type="InterPro" id="IPR016032">
    <property type="entry name" value="Sig_transdc_resp-reg_C-effctor"/>
</dbReference>
<protein>
    <submittedName>
        <fullName evidence="2">Response regulator transcription factor</fullName>
    </submittedName>
</protein>
<dbReference type="InterPro" id="IPR036388">
    <property type="entry name" value="WH-like_DNA-bd_sf"/>
</dbReference>
<dbReference type="EMBL" id="CP044427">
    <property type="protein sequence ID" value="QFG67553.1"/>
    <property type="molecule type" value="Genomic_DNA"/>
</dbReference>
<dbReference type="GO" id="GO:0006355">
    <property type="term" value="P:regulation of DNA-templated transcription"/>
    <property type="evidence" value="ECO:0007669"/>
    <property type="project" value="InterPro"/>
</dbReference>
<evidence type="ECO:0000313" key="2">
    <source>
        <dbReference type="EMBL" id="QFG67553.1"/>
    </source>
</evidence>
<organism evidence="2 3">
    <name type="scientific">Ornithinimicrobium pratense</name>
    <dbReference type="NCBI Taxonomy" id="2593973"/>
    <lineage>
        <taxon>Bacteria</taxon>
        <taxon>Bacillati</taxon>
        <taxon>Actinomycetota</taxon>
        <taxon>Actinomycetes</taxon>
        <taxon>Micrococcales</taxon>
        <taxon>Ornithinimicrobiaceae</taxon>
        <taxon>Ornithinimicrobium</taxon>
    </lineage>
</organism>
<accession>A0A5J6V3L7</accession>
<dbReference type="Proteomes" id="UP000326546">
    <property type="component" value="Chromosome"/>
</dbReference>
<dbReference type="Gene3D" id="1.10.10.10">
    <property type="entry name" value="Winged helix-like DNA-binding domain superfamily/Winged helix DNA-binding domain"/>
    <property type="match status" value="2"/>
</dbReference>
<dbReference type="KEGG" id="serw:FY030_01370"/>
<evidence type="ECO:0000313" key="3">
    <source>
        <dbReference type="Proteomes" id="UP000326546"/>
    </source>
</evidence>
<dbReference type="InterPro" id="IPR000792">
    <property type="entry name" value="Tscrpt_reg_LuxR_C"/>
</dbReference>
<dbReference type="OrthoDB" id="5932488at2"/>
<proteinExistence type="predicted"/>
<sequence>MNAQARPSGLTDQAEQLYRHVLRSEPSELAVHADQLGWTLRACERAVKSLEKKALVRRTPDGLVRAEDPRASVGRLLAAEEALLDERRQELLALRESLESFEFDYRRGLQLSGPRLPPWEQVGASEAPPVVEQLYRTSEGPVVQVVVQVGSGPGQAERIQRHWDDVAASGRALRTIFPMSVLVQPEWQAFAARRAAAGEQQRYLADDALRVEFGVFGRAGVLIAEGQAPEADFLVLRPPVVVSAFLDLFEELWRRAEPLLTKDASQEDVKVLELLSMGFKDEAIARQMGLGLRTVRRRVAHLMDEHGVETRFQLGLAVARRGLVG</sequence>